<dbReference type="PANTHER" id="PTHR12718:SF2">
    <property type="entry name" value="SPLICEOSOME-ASSOCIATED PROTEIN CWC15 HOMOLOG"/>
    <property type="match status" value="1"/>
</dbReference>
<organism evidence="5 6">
    <name type="scientific">Ladona fulva</name>
    <name type="common">Scarce chaser dragonfly</name>
    <name type="synonym">Libellula fulva</name>
    <dbReference type="NCBI Taxonomy" id="123851"/>
    <lineage>
        <taxon>Eukaryota</taxon>
        <taxon>Metazoa</taxon>
        <taxon>Ecdysozoa</taxon>
        <taxon>Arthropoda</taxon>
        <taxon>Hexapoda</taxon>
        <taxon>Insecta</taxon>
        <taxon>Pterygota</taxon>
        <taxon>Palaeoptera</taxon>
        <taxon>Odonata</taxon>
        <taxon>Epiprocta</taxon>
        <taxon>Anisoptera</taxon>
        <taxon>Libelluloidea</taxon>
        <taxon>Libellulidae</taxon>
        <taxon>Ladona</taxon>
    </lineage>
</organism>
<proteinExistence type="inferred from homology"/>
<dbReference type="OrthoDB" id="30179at2759"/>
<sequence>MTTAARPTFDPARGGQGRGEKDLSAISKQYSSRDLPSHTKLKFREYGQGTTEELRSRDFRKELEDREKGPSRDGKRPLDQREAITSGNAVSSGPPARRPRTDQVPAASLDADDPLDNDDSGDDDDDGDEEDTAALLAELQRIKKERAAEQARKEVERRQEEERIRMENILSGNPLLHYAPQASKPDLKVKRRWDDDVVFKNCARSEPEKKKDRFINDSLRSEFHRKFMEKYVK</sequence>
<keyword evidence="6" id="KW-1185">Reference proteome</keyword>
<gene>
    <name evidence="5" type="ORF">J437_LFUL009286</name>
</gene>
<dbReference type="Proteomes" id="UP000792457">
    <property type="component" value="Unassembled WGS sequence"/>
</dbReference>
<keyword evidence="2" id="KW-0507">mRNA processing</keyword>
<dbReference type="GO" id="GO:0003723">
    <property type="term" value="F:RNA binding"/>
    <property type="evidence" value="ECO:0007669"/>
    <property type="project" value="TreeGrafter"/>
</dbReference>
<name>A0A8K0K6F3_LADFU</name>
<comment type="similarity">
    <text evidence="1">Belongs to the CWC15 family.</text>
</comment>
<evidence type="ECO:0000313" key="6">
    <source>
        <dbReference type="Proteomes" id="UP000792457"/>
    </source>
</evidence>
<feature type="region of interest" description="Disordered" evidence="4">
    <location>
        <begin position="1"/>
        <end position="133"/>
    </location>
</feature>
<protein>
    <submittedName>
        <fullName evidence="5">Uncharacterized protein</fullName>
    </submittedName>
</protein>
<dbReference type="AlphaFoldDB" id="A0A8K0K6F3"/>
<comment type="caution">
    <text evidence="5">The sequence shown here is derived from an EMBL/GenBank/DDBJ whole genome shotgun (WGS) entry which is preliminary data.</text>
</comment>
<evidence type="ECO:0000256" key="1">
    <source>
        <dbReference type="ARBA" id="ARBA00006644"/>
    </source>
</evidence>
<keyword evidence="3" id="KW-0508">mRNA splicing</keyword>
<reference evidence="5" key="1">
    <citation type="submission" date="2013-04" db="EMBL/GenBank/DDBJ databases">
        <authorList>
            <person name="Qu J."/>
            <person name="Murali S.C."/>
            <person name="Bandaranaike D."/>
            <person name="Bellair M."/>
            <person name="Blankenburg K."/>
            <person name="Chao H."/>
            <person name="Dinh H."/>
            <person name="Doddapaneni H."/>
            <person name="Downs B."/>
            <person name="Dugan-Rocha S."/>
            <person name="Elkadiri S."/>
            <person name="Gnanaolivu R.D."/>
            <person name="Hernandez B."/>
            <person name="Javaid M."/>
            <person name="Jayaseelan J.C."/>
            <person name="Lee S."/>
            <person name="Li M."/>
            <person name="Ming W."/>
            <person name="Munidasa M."/>
            <person name="Muniz J."/>
            <person name="Nguyen L."/>
            <person name="Ongeri F."/>
            <person name="Osuji N."/>
            <person name="Pu L.-L."/>
            <person name="Puazo M."/>
            <person name="Qu C."/>
            <person name="Quiroz J."/>
            <person name="Raj R."/>
            <person name="Weissenberger G."/>
            <person name="Xin Y."/>
            <person name="Zou X."/>
            <person name="Han Y."/>
            <person name="Richards S."/>
            <person name="Worley K."/>
            <person name="Muzny D."/>
            <person name="Gibbs R."/>
        </authorList>
    </citation>
    <scope>NUCLEOTIDE SEQUENCE</scope>
    <source>
        <strain evidence="5">Sampled in the wild</strain>
    </source>
</reference>
<dbReference type="Pfam" id="PF04889">
    <property type="entry name" value="Cwf_Cwc_15"/>
    <property type="match status" value="1"/>
</dbReference>
<dbReference type="InterPro" id="IPR006973">
    <property type="entry name" value="Cwf_Cwc_15"/>
</dbReference>
<reference evidence="5" key="2">
    <citation type="submission" date="2017-10" db="EMBL/GenBank/DDBJ databases">
        <title>Ladona fulva Genome sequencing and assembly.</title>
        <authorList>
            <person name="Murali S."/>
            <person name="Richards S."/>
            <person name="Bandaranaike D."/>
            <person name="Bellair M."/>
            <person name="Blankenburg K."/>
            <person name="Chao H."/>
            <person name="Dinh H."/>
            <person name="Doddapaneni H."/>
            <person name="Dugan-Rocha S."/>
            <person name="Elkadiri S."/>
            <person name="Gnanaolivu R."/>
            <person name="Hernandez B."/>
            <person name="Skinner E."/>
            <person name="Javaid M."/>
            <person name="Lee S."/>
            <person name="Li M."/>
            <person name="Ming W."/>
            <person name="Munidasa M."/>
            <person name="Muniz J."/>
            <person name="Nguyen L."/>
            <person name="Hughes D."/>
            <person name="Osuji N."/>
            <person name="Pu L.-L."/>
            <person name="Puazo M."/>
            <person name="Qu C."/>
            <person name="Quiroz J."/>
            <person name="Raj R."/>
            <person name="Weissenberger G."/>
            <person name="Xin Y."/>
            <person name="Zou X."/>
            <person name="Han Y."/>
            <person name="Worley K."/>
            <person name="Muzny D."/>
            <person name="Gibbs R."/>
        </authorList>
    </citation>
    <scope>NUCLEOTIDE SEQUENCE</scope>
    <source>
        <strain evidence="5">Sampled in the wild</strain>
    </source>
</reference>
<accession>A0A8K0K6F3</accession>
<dbReference type="GO" id="GO:0045292">
    <property type="term" value="P:mRNA cis splicing, via spliceosome"/>
    <property type="evidence" value="ECO:0007669"/>
    <property type="project" value="TreeGrafter"/>
</dbReference>
<feature type="compositionally biased region" description="Acidic residues" evidence="4">
    <location>
        <begin position="110"/>
        <end position="132"/>
    </location>
</feature>
<feature type="compositionally biased region" description="Basic and acidic residues" evidence="4">
    <location>
        <begin position="52"/>
        <end position="82"/>
    </location>
</feature>
<evidence type="ECO:0000256" key="3">
    <source>
        <dbReference type="ARBA" id="ARBA00023187"/>
    </source>
</evidence>
<dbReference type="EMBL" id="KZ308378">
    <property type="protein sequence ID" value="KAG8228581.1"/>
    <property type="molecule type" value="Genomic_DNA"/>
</dbReference>
<dbReference type="PANTHER" id="PTHR12718">
    <property type="entry name" value="CELL CYCLE CONTROL PROTEIN CWF15"/>
    <property type="match status" value="1"/>
</dbReference>
<evidence type="ECO:0000256" key="4">
    <source>
        <dbReference type="SAM" id="MobiDB-lite"/>
    </source>
</evidence>
<evidence type="ECO:0000256" key="2">
    <source>
        <dbReference type="ARBA" id="ARBA00022664"/>
    </source>
</evidence>
<dbReference type="GO" id="GO:0071013">
    <property type="term" value="C:catalytic step 2 spliceosome"/>
    <property type="evidence" value="ECO:0007669"/>
    <property type="project" value="TreeGrafter"/>
</dbReference>
<evidence type="ECO:0000313" key="5">
    <source>
        <dbReference type="EMBL" id="KAG8228581.1"/>
    </source>
</evidence>